<protein>
    <submittedName>
        <fullName evidence="1">Uncharacterized protein</fullName>
    </submittedName>
</protein>
<organism evidence="1 2">
    <name type="scientific">Gossypium gossypioides</name>
    <name type="common">Mexican cotton</name>
    <name type="synonym">Selera gossypioides</name>
    <dbReference type="NCBI Taxonomy" id="34282"/>
    <lineage>
        <taxon>Eukaryota</taxon>
        <taxon>Viridiplantae</taxon>
        <taxon>Streptophyta</taxon>
        <taxon>Embryophyta</taxon>
        <taxon>Tracheophyta</taxon>
        <taxon>Spermatophyta</taxon>
        <taxon>Magnoliopsida</taxon>
        <taxon>eudicotyledons</taxon>
        <taxon>Gunneridae</taxon>
        <taxon>Pentapetalae</taxon>
        <taxon>rosids</taxon>
        <taxon>malvids</taxon>
        <taxon>Malvales</taxon>
        <taxon>Malvaceae</taxon>
        <taxon>Malvoideae</taxon>
        <taxon>Gossypium</taxon>
    </lineage>
</organism>
<comment type="caution">
    <text evidence="1">The sequence shown here is derived from an EMBL/GenBank/DDBJ whole genome shotgun (WGS) entry which is preliminary data.</text>
</comment>
<keyword evidence="2" id="KW-1185">Reference proteome</keyword>
<sequence>MFFRGVFGESAAKEHLADLVWTNRSCNMVADLICKKMYTEARTWFFDMDYPSDIHDANVWREQEEGFKRTTAVAMAKKISVKKALIP</sequence>
<dbReference type="EMBL" id="JABEZY010000003">
    <property type="protein sequence ID" value="MBA0735166.1"/>
    <property type="molecule type" value="Genomic_DNA"/>
</dbReference>
<name>A0A7J9BG59_GOSGO</name>
<dbReference type="Proteomes" id="UP000593579">
    <property type="component" value="Unassembled WGS sequence"/>
</dbReference>
<dbReference type="AlphaFoldDB" id="A0A7J9BG59"/>
<gene>
    <name evidence="1" type="ORF">Gogos_019035</name>
</gene>
<evidence type="ECO:0000313" key="1">
    <source>
        <dbReference type="EMBL" id="MBA0735166.1"/>
    </source>
</evidence>
<evidence type="ECO:0000313" key="2">
    <source>
        <dbReference type="Proteomes" id="UP000593579"/>
    </source>
</evidence>
<proteinExistence type="predicted"/>
<feature type="non-terminal residue" evidence="1">
    <location>
        <position position="87"/>
    </location>
</feature>
<dbReference type="OrthoDB" id="10527678at2759"/>
<reference evidence="1 2" key="1">
    <citation type="journal article" date="2019" name="Genome Biol. Evol.">
        <title>Insights into the evolution of the New World diploid cottons (Gossypium, subgenus Houzingenia) based on genome sequencing.</title>
        <authorList>
            <person name="Grover C.E."/>
            <person name="Arick M.A. 2nd"/>
            <person name="Thrash A."/>
            <person name="Conover J.L."/>
            <person name="Sanders W.S."/>
            <person name="Peterson D.G."/>
            <person name="Frelichowski J.E."/>
            <person name="Scheffler J.A."/>
            <person name="Scheffler B.E."/>
            <person name="Wendel J.F."/>
        </authorList>
    </citation>
    <scope>NUCLEOTIDE SEQUENCE [LARGE SCALE GENOMIC DNA]</scope>
    <source>
        <strain evidence="1">5</strain>
        <tissue evidence="1">Leaf</tissue>
    </source>
</reference>
<accession>A0A7J9BG59</accession>